<evidence type="ECO:0000256" key="6">
    <source>
        <dbReference type="SAM" id="Phobius"/>
    </source>
</evidence>
<proteinExistence type="inferred from homology"/>
<comment type="similarity">
    <text evidence="2">Belongs to the GtrA family.</text>
</comment>
<keyword evidence="4 6" id="KW-1133">Transmembrane helix</keyword>
<dbReference type="InterPro" id="IPR051401">
    <property type="entry name" value="GtrA_CellWall_Glycosyl"/>
</dbReference>
<evidence type="ECO:0000256" key="3">
    <source>
        <dbReference type="ARBA" id="ARBA00022692"/>
    </source>
</evidence>
<gene>
    <name evidence="8" type="ORF">NCTC12714_01257</name>
</gene>
<keyword evidence="5 6" id="KW-0472">Membrane</keyword>
<feature type="transmembrane region" description="Helical" evidence="6">
    <location>
        <begin position="95"/>
        <end position="115"/>
    </location>
</feature>
<dbReference type="GO" id="GO:0000271">
    <property type="term" value="P:polysaccharide biosynthetic process"/>
    <property type="evidence" value="ECO:0007669"/>
    <property type="project" value="InterPro"/>
</dbReference>
<dbReference type="RefSeq" id="WP_052089782.1">
    <property type="nucleotide sequence ID" value="NZ_FZML01000020.1"/>
</dbReference>
<dbReference type="Proteomes" id="UP000255139">
    <property type="component" value="Unassembled WGS sequence"/>
</dbReference>
<keyword evidence="9" id="KW-1185">Reference proteome</keyword>
<dbReference type="PANTHER" id="PTHR38459:SF1">
    <property type="entry name" value="PROPHAGE BACTOPRENOL-LINKED GLUCOSE TRANSLOCASE HOMOLOG"/>
    <property type="match status" value="1"/>
</dbReference>
<dbReference type="GO" id="GO:0005886">
    <property type="term" value="C:plasma membrane"/>
    <property type="evidence" value="ECO:0007669"/>
    <property type="project" value="TreeGrafter"/>
</dbReference>
<evidence type="ECO:0000313" key="8">
    <source>
        <dbReference type="EMBL" id="STQ86450.1"/>
    </source>
</evidence>
<comment type="subcellular location">
    <subcellularLocation>
        <location evidence="1">Membrane</location>
        <topology evidence="1">Multi-pass membrane protein</topology>
    </subcellularLocation>
</comment>
<dbReference type="EMBL" id="UGJE01000002">
    <property type="protein sequence ID" value="STQ86450.1"/>
    <property type="molecule type" value="Genomic_DNA"/>
</dbReference>
<sequence length="144" mass="16253">MFQDFVNRFQSLLIKLNSKFLEGALKEAFMYGVIGVANTFIGMGSCLLLTYFGLFPELANLLGNIAGMLNSYMLNKRFTFKSSNSHKRDFLRFSLAMGMAYIFNLAALVMAHRIIGIDVYVSQILAAICYTISGFIISKVWVFR</sequence>
<organism evidence="8 9">
    <name type="scientific">Helicobacter muridarum</name>
    <dbReference type="NCBI Taxonomy" id="216"/>
    <lineage>
        <taxon>Bacteria</taxon>
        <taxon>Pseudomonadati</taxon>
        <taxon>Campylobacterota</taxon>
        <taxon>Epsilonproteobacteria</taxon>
        <taxon>Campylobacterales</taxon>
        <taxon>Helicobacteraceae</taxon>
        <taxon>Helicobacter</taxon>
    </lineage>
</organism>
<evidence type="ECO:0000256" key="1">
    <source>
        <dbReference type="ARBA" id="ARBA00004141"/>
    </source>
</evidence>
<dbReference type="InterPro" id="IPR007267">
    <property type="entry name" value="GtrA_DPMS_TM"/>
</dbReference>
<feature type="transmembrane region" description="Helical" evidence="6">
    <location>
        <begin position="58"/>
        <end position="74"/>
    </location>
</feature>
<evidence type="ECO:0000256" key="4">
    <source>
        <dbReference type="ARBA" id="ARBA00022989"/>
    </source>
</evidence>
<dbReference type="Pfam" id="PF04138">
    <property type="entry name" value="GtrA_DPMS_TM"/>
    <property type="match status" value="1"/>
</dbReference>
<evidence type="ECO:0000313" key="9">
    <source>
        <dbReference type="Proteomes" id="UP000255139"/>
    </source>
</evidence>
<dbReference type="AlphaFoldDB" id="A0A377PVC2"/>
<feature type="transmembrane region" description="Helical" evidence="6">
    <location>
        <begin position="121"/>
        <end position="142"/>
    </location>
</feature>
<protein>
    <submittedName>
        <fullName evidence="8">Putative GtrA family protein</fullName>
    </submittedName>
</protein>
<dbReference type="PANTHER" id="PTHR38459">
    <property type="entry name" value="PROPHAGE BACTOPRENOL-LINKED GLUCOSE TRANSLOCASE HOMOLOG"/>
    <property type="match status" value="1"/>
</dbReference>
<evidence type="ECO:0000256" key="5">
    <source>
        <dbReference type="ARBA" id="ARBA00023136"/>
    </source>
</evidence>
<feature type="transmembrane region" description="Helical" evidence="6">
    <location>
        <begin position="28"/>
        <end position="52"/>
    </location>
</feature>
<reference evidence="8 9" key="1">
    <citation type="submission" date="2018-06" db="EMBL/GenBank/DDBJ databases">
        <authorList>
            <consortium name="Pathogen Informatics"/>
            <person name="Doyle S."/>
        </authorList>
    </citation>
    <scope>NUCLEOTIDE SEQUENCE [LARGE SCALE GENOMIC DNA]</scope>
    <source>
        <strain evidence="8 9">NCTC12714</strain>
    </source>
</reference>
<evidence type="ECO:0000259" key="7">
    <source>
        <dbReference type="Pfam" id="PF04138"/>
    </source>
</evidence>
<accession>A0A377PVC2</accession>
<feature type="domain" description="GtrA/DPMS transmembrane" evidence="7">
    <location>
        <begin position="31"/>
        <end position="143"/>
    </location>
</feature>
<keyword evidence="3 6" id="KW-0812">Transmembrane</keyword>
<name>A0A377PVC2_9HELI</name>
<evidence type="ECO:0000256" key="2">
    <source>
        <dbReference type="ARBA" id="ARBA00009399"/>
    </source>
</evidence>